<dbReference type="Pfam" id="PF00097">
    <property type="entry name" value="zf-C3HC4"/>
    <property type="match status" value="1"/>
</dbReference>
<dbReference type="PANTHER" id="PTHR22770:SF13">
    <property type="entry name" value="RING-TYPE DOMAIN-CONTAINING PROTEIN"/>
    <property type="match status" value="1"/>
</dbReference>
<dbReference type="PANTHER" id="PTHR22770">
    <property type="entry name" value="UBIQUITIN CONJUGATING ENZYME 7 INTERACTING PROTEIN-RELATED"/>
    <property type="match status" value="1"/>
</dbReference>
<feature type="domain" description="RING-type" evidence="9">
    <location>
        <begin position="145"/>
        <end position="190"/>
    </location>
</feature>
<dbReference type="FunFam" id="3.30.40.10:FF:000137">
    <property type="entry name" value="RanBP-type and C3HC4-type zinc finger-containing protein 1"/>
    <property type="match status" value="1"/>
</dbReference>
<evidence type="ECO:0000256" key="7">
    <source>
        <dbReference type="ARBA" id="ARBA00022833"/>
    </source>
</evidence>
<dbReference type="GO" id="GO:0005634">
    <property type="term" value="C:nucleus"/>
    <property type="evidence" value="ECO:0007669"/>
    <property type="project" value="UniProtKB-ARBA"/>
</dbReference>
<comment type="pathway">
    <text evidence="1">Protein modification; protein ubiquitination.</text>
</comment>
<evidence type="ECO:0000256" key="3">
    <source>
        <dbReference type="ARBA" id="ARBA00022723"/>
    </source>
</evidence>
<dbReference type="GO" id="GO:0043130">
    <property type="term" value="F:ubiquitin binding"/>
    <property type="evidence" value="ECO:0007669"/>
    <property type="project" value="TreeGrafter"/>
</dbReference>
<keyword evidence="3" id="KW-0479">Metal-binding</keyword>
<dbReference type="InterPro" id="IPR051628">
    <property type="entry name" value="LUBAC_E3_Ligases"/>
</dbReference>
<dbReference type="InterPro" id="IPR001841">
    <property type="entry name" value="Znf_RING"/>
</dbReference>
<gene>
    <name evidence="11" type="ORF">CHIRRI_LOCUS6445</name>
</gene>
<dbReference type="Gene3D" id="3.30.40.10">
    <property type="entry name" value="Zinc/RING finger domain, C3HC4 (zinc finger)"/>
    <property type="match status" value="2"/>
</dbReference>
<sequence length="495" mass="56185">MESIKRPKTITLSFNNDDSCIVVDNEVPKTHRINEMVIDLTEDSSQGDTEEEMPVIPQNDAQPKKALKTIEFNMSVSDSVTSSNIPKENPFLKVFKSNDINNNPCINQQPTCSKYLTPCISNFLDTPKDQKTIKDLIDNSEDFICSICLNFIFKGCGVTLKACMHTFCRQCLVQAIHNRHDEMTGFVKCPFEAENCDSNLNEKEIKELLGTSYEVFQEQIKYNVEQFLETEARKQEESKSESLIPALLGMDLDFIPNMKPFECQVCFDQVETGNGITLHNCLHEFCKECLSGQIEAAEDFEVKCPLHDISCKEYLREREVKALVSNEVFEKHLQKSLKIAEHGNELAFHCRTPDCPIFMEIVEEVTSFQCPTCKKVNCIKCKAIHEGKTCLDYQEEVNPQMKTDRLHNENFQSEDAIKQLIATNQAMYCPKCSIPVMKISGCDFISCSACKLGICWVTKKPRNDLQKADGTIIQGCRCKQPPTNKPCHPNCGNCH</sequence>
<evidence type="ECO:0000256" key="4">
    <source>
        <dbReference type="ARBA" id="ARBA00022737"/>
    </source>
</evidence>
<dbReference type="OrthoDB" id="261960at2759"/>
<feature type="domain" description="RING-type" evidence="10">
    <location>
        <begin position="259"/>
        <end position="491"/>
    </location>
</feature>
<dbReference type="SUPFAM" id="SSF57850">
    <property type="entry name" value="RING/U-box"/>
    <property type="match status" value="4"/>
</dbReference>
<name>A0A9N9RVE6_9DIPT</name>
<dbReference type="InterPro" id="IPR044066">
    <property type="entry name" value="TRIAD_supradom"/>
</dbReference>
<feature type="domain" description="RING-type" evidence="9">
    <location>
        <begin position="263"/>
        <end position="308"/>
    </location>
</feature>
<dbReference type="PROSITE" id="PS50089">
    <property type="entry name" value="ZF_RING_2"/>
    <property type="match status" value="2"/>
</dbReference>
<dbReference type="Gene3D" id="1.20.120.1750">
    <property type="match status" value="1"/>
</dbReference>
<dbReference type="GO" id="GO:0097039">
    <property type="term" value="P:protein linear polyubiquitination"/>
    <property type="evidence" value="ECO:0007669"/>
    <property type="project" value="TreeGrafter"/>
</dbReference>
<keyword evidence="5 8" id="KW-0863">Zinc-finger</keyword>
<dbReference type="InterPro" id="IPR017907">
    <property type="entry name" value="Znf_RING_CS"/>
</dbReference>
<dbReference type="GO" id="GO:0071797">
    <property type="term" value="C:LUBAC complex"/>
    <property type="evidence" value="ECO:0007669"/>
    <property type="project" value="TreeGrafter"/>
</dbReference>
<evidence type="ECO:0000256" key="5">
    <source>
        <dbReference type="ARBA" id="ARBA00022771"/>
    </source>
</evidence>
<keyword evidence="6" id="KW-0833">Ubl conjugation pathway</keyword>
<protein>
    <submittedName>
        <fullName evidence="11">Uncharacterized protein</fullName>
    </submittedName>
</protein>
<dbReference type="GO" id="GO:0043161">
    <property type="term" value="P:proteasome-mediated ubiquitin-dependent protein catabolic process"/>
    <property type="evidence" value="ECO:0007669"/>
    <property type="project" value="TreeGrafter"/>
</dbReference>
<evidence type="ECO:0000256" key="8">
    <source>
        <dbReference type="PROSITE-ProRule" id="PRU00175"/>
    </source>
</evidence>
<dbReference type="Proteomes" id="UP001153620">
    <property type="component" value="Chromosome 2"/>
</dbReference>
<dbReference type="PROSITE" id="PS00518">
    <property type="entry name" value="ZF_RING_1"/>
    <property type="match status" value="2"/>
</dbReference>
<evidence type="ECO:0000313" key="12">
    <source>
        <dbReference type="Proteomes" id="UP001153620"/>
    </source>
</evidence>
<keyword evidence="2" id="KW-0808">Transferase</keyword>
<accession>A0A9N9RVE6</accession>
<dbReference type="InterPro" id="IPR018957">
    <property type="entry name" value="Znf_C3HC4_RING-type"/>
</dbReference>
<dbReference type="InterPro" id="IPR027370">
    <property type="entry name" value="Znf-RING_euk"/>
</dbReference>
<dbReference type="AlphaFoldDB" id="A0A9N9RVE6"/>
<dbReference type="InterPro" id="IPR013083">
    <property type="entry name" value="Znf_RING/FYVE/PHD"/>
</dbReference>
<evidence type="ECO:0000256" key="2">
    <source>
        <dbReference type="ARBA" id="ARBA00022679"/>
    </source>
</evidence>
<evidence type="ECO:0000259" key="9">
    <source>
        <dbReference type="PROSITE" id="PS50089"/>
    </source>
</evidence>
<keyword evidence="7" id="KW-0862">Zinc</keyword>
<keyword evidence="12" id="KW-1185">Reference proteome</keyword>
<dbReference type="GO" id="GO:0004842">
    <property type="term" value="F:ubiquitin-protein transferase activity"/>
    <property type="evidence" value="ECO:0007669"/>
    <property type="project" value="TreeGrafter"/>
</dbReference>
<dbReference type="SMART" id="SM00184">
    <property type="entry name" value="RING"/>
    <property type="match status" value="2"/>
</dbReference>
<organism evidence="11 12">
    <name type="scientific">Chironomus riparius</name>
    <dbReference type="NCBI Taxonomy" id="315576"/>
    <lineage>
        <taxon>Eukaryota</taxon>
        <taxon>Metazoa</taxon>
        <taxon>Ecdysozoa</taxon>
        <taxon>Arthropoda</taxon>
        <taxon>Hexapoda</taxon>
        <taxon>Insecta</taxon>
        <taxon>Pterygota</taxon>
        <taxon>Neoptera</taxon>
        <taxon>Endopterygota</taxon>
        <taxon>Diptera</taxon>
        <taxon>Nematocera</taxon>
        <taxon>Chironomoidea</taxon>
        <taxon>Chironomidae</taxon>
        <taxon>Chironominae</taxon>
        <taxon>Chironomus</taxon>
    </lineage>
</organism>
<dbReference type="PROSITE" id="PS51873">
    <property type="entry name" value="TRIAD"/>
    <property type="match status" value="1"/>
</dbReference>
<dbReference type="EMBL" id="OU895878">
    <property type="protein sequence ID" value="CAG9803547.1"/>
    <property type="molecule type" value="Genomic_DNA"/>
</dbReference>
<evidence type="ECO:0000256" key="6">
    <source>
        <dbReference type="ARBA" id="ARBA00022786"/>
    </source>
</evidence>
<reference evidence="11" key="1">
    <citation type="submission" date="2022-01" db="EMBL/GenBank/DDBJ databases">
        <authorList>
            <person name="King R."/>
        </authorList>
    </citation>
    <scope>NUCLEOTIDE SEQUENCE</scope>
</reference>
<evidence type="ECO:0000259" key="10">
    <source>
        <dbReference type="PROSITE" id="PS51873"/>
    </source>
</evidence>
<keyword evidence="4" id="KW-0677">Repeat</keyword>
<dbReference type="Pfam" id="PF13445">
    <property type="entry name" value="zf-RING_UBOX"/>
    <property type="match status" value="1"/>
</dbReference>
<evidence type="ECO:0000313" key="11">
    <source>
        <dbReference type="EMBL" id="CAG9803547.1"/>
    </source>
</evidence>
<reference evidence="11" key="2">
    <citation type="submission" date="2022-10" db="EMBL/GenBank/DDBJ databases">
        <authorList>
            <consortium name="ENA_rothamsted_submissions"/>
            <consortium name="culmorum"/>
            <person name="King R."/>
        </authorList>
    </citation>
    <scope>NUCLEOTIDE SEQUENCE</scope>
</reference>
<dbReference type="GO" id="GO:0008270">
    <property type="term" value="F:zinc ion binding"/>
    <property type="evidence" value="ECO:0007669"/>
    <property type="project" value="UniProtKB-KW"/>
</dbReference>
<proteinExistence type="predicted"/>
<evidence type="ECO:0000256" key="1">
    <source>
        <dbReference type="ARBA" id="ARBA00004906"/>
    </source>
</evidence>